<evidence type="ECO:0000256" key="1">
    <source>
        <dbReference type="ARBA" id="ARBA00004141"/>
    </source>
</evidence>
<evidence type="ECO:0000313" key="9">
    <source>
        <dbReference type="Proteomes" id="UP000184267"/>
    </source>
</evidence>
<protein>
    <recommendedName>
        <fullName evidence="7">Major facilitator superfamily (MFS) profile domain-containing protein</fullName>
    </recommendedName>
</protein>
<gene>
    <name evidence="8" type="ORF">TRAPUB_11185</name>
</gene>
<sequence>MSFDENEKHPPGEDILSPVSDIEKTADNVNQRQVLQKLDFRLLPFVCLLFVLSFLDRTNIGNAKVAGLTADLHLAGWQYSLASAIFFVTYCLFEVPSNIMLKVMSPSKWIPIIMFFWGCIVLSMAFVKNFAGLVTARVFLGVTEAGLFPGVTFYLCTWYPKAEQAKRIAIFSSASSVAGAFGGLLAFAIEKMGGIGGLAGWSWIFFLEGLLTVMVAAIAYFVMYDYPETAPFLTESERAWLVHTLRTDNTGLSKDLKWRFLAQALRDPHSYLMISLLFFIFIPSYSSALFLPTIISGLGFSASHAQILTIPPNLCALLTTILAGALSDRFRIRGPVIIAGTLLALAGYAVLYGTSSPGAGYAGTIIATCGIFPCVPCTLAWTGANMGGEMKRGVVIAMVIGCGNLAGIVASFIYRAQDSPRYHLGHGINIACLCVVYVLAAPHLSSPYPISLPSAHLRRDSIRVFICIVSMLEFARLNRRKAVQCARGGITDENTSEFVDMGDASPLYRFVETARCDTQVACS</sequence>
<dbReference type="SUPFAM" id="SSF103473">
    <property type="entry name" value="MFS general substrate transporter"/>
    <property type="match status" value="1"/>
</dbReference>
<accession>A0A1M2VXB2</accession>
<dbReference type="InterPro" id="IPR020846">
    <property type="entry name" value="MFS_dom"/>
</dbReference>
<dbReference type="InterPro" id="IPR036259">
    <property type="entry name" value="MFS_trans_sf"/>
</dbReference>
<feature type="transmembrane region" description="Helical" evidence="6">
    <location>
        <begin position="75"/>
        <end position="97"/>
    </location>
</feature>
<feature type="transmembrane region" description="Helical" evidence="6">
    <location>
        <begin position="201"/>
        <end position="223"/>
    </location>
</feature>
<feature type="transmembrane region" description="Helical" evidence="6">
    <location>
        <begin position="334"/>
        <end position="353"/>
    </location>
</feature>
<feature type="transmembrane region" description="Helical" evidence="6">
    <location>
        <begin position="307"/>
        <end position="327"/>
    </location>
</feature>
<feature type="transmembrane region" description="Helical" evidence="6">
    <location>
        <begin position="109"/>
        <end position="127"/>
    </location>
</feature>
<dbReference type="FunFam" id="1.20.1250.20:FF:000034">
    <property type="entry name" value="MFS general substrate transporter"/>
    <property type="match status" value="1"/>
</dbReference>
<dbReference type="EMBL" id="MNAD01000504">
    <property type="protein sequence ID" value="OJT12251.1"/>
    <property type="molecule type" value="Genomic_DNA"/>
</dbReference>
<dbReference type="GO" id="GO:0016020">
    <property type="term" value="C:membrane"/>
    <property type="evidence" value="ECO:0007669"/>
    <property type="project" value="UniProtKB-SubCell"/>
</dbReference>
<evidence type="ECO:0000259" key="7">
    <source>
        <dbReference type="PROSITE" id="PS50850"/>
    </source>
</evidence>
<keyword evidence="9" id="KW-1185">Reference proteome</keyword>
<evidence type="ECO:0000313" key="8">
    <source>
        <dbReference type="EMBL" id="OJT12251.1"/>
    </source>
</evidence>
<feature type="transmembrane region" description="Helical" evidence="6">
    <location>
        <begin position="38"/>
        <end position="55"/>
    </location>
</feature>
<feature type="transmembrane region" description="Helical" evidence="6">
    <location>
        <begin position="271"/>
        <end position="295"/>
    </location>
</feature>
<feature type="transmembrane region" description="Helical" evidence="6">
    <location>
        <begin position="133"/>
        <end position="156"/>
    </location>
</feature>
<feature type="transmembrane region" description="Helical" evidence="6">
    <location>
        <begin position="359"/>
        <end position="381"/>
    </location>
</feature>
<dbReference type="AlphaFoldDB" id="A0A1M2VXB2"/>
<dbReference type="CDD" id="cd17327">
    <property type="entry name" value="MFS_FEN2_like"/>
    <property type="match status" value="1"/>
</dbReference>
<feature type="transmembrane region" description="Helical" evidence="6">
    <location>
        <begin position="422"/>
        <end position="440"/>
    </location>
</feature>
<feature type="transmembrane region" description="Helical" evidence="6">
    <location>
        <begin position="393"/>
        <end position="416"/>
    </location>
</feature>
<keyword evidence="2" id="KW-0813">Transport</keyword>
<dbReference type="Pfam" id="PF07690">
    <property type="entry name" value="MFS_1"/>
    <property type="match status" value="1"/>
</dbReference>
<keyword evidence="5 6" id="KW-0472">Membrane</keyword>
<proteinExistence type="predicted"/>
<evidence type="ECO:0000256" key="2">
    <source>
        <dbReference type="ARBA" id="ARBA00022448"/>
    </source>
</evidence>
<dbReference type="FunFam" id="1.20.1250.20:FF:000013">
    <property type="entry name" value="MFS general substrate transporter"/>
    <property type="match status" value="1"/>
</dbReference>
<name>A0A1M2VXB2_TRAPU</name>
<dbReference type="GO" id="GO:0022857">
    <property type="term" value="F:transmembrane transporter activity"/>
    <property type="evidence" value="ECO:0007669"/>
    <property type="project" value="InterPro"/>
</dbReference>
<comment type="subcellular location">
    <subcellularLocation>
        <location evidence="1">Membrane</location>
        <topology evidence="1">Multi-pass membrane protein</topology>
    </subcellularLocation>
</comment>
<dbReference type="PROSITE" id="PS50850">
    <property type="entry name" value="MFS"/>
    <property type="match status" value="1"/>
</dbReference>
<dbReference type="OMA" id="PPRFHIG"/>
<dbReference type="PANTHER" id="PTHR43791:SF19">
    <property type="entry name" value="TRANSPORTER, PUTATIVE (AFU_ORTHOLOGUE AFUA_1G01812)-RELATED"/>
    <property type="match status" value="1"/>
</dbReference>
<dbReference type="PANTHER" id="PTHR43791">
    <property type="entry name" value="PERMEASE-RELATED"/>
    <property type="match status" value="1"/>
</dbReference>
<evidence type="ECO:0000256" key="4">
    <source>
        <dbReference type="ARBA" id="ARBA00022989"/>
    </source>
</evidence>
<reference evidence="8 9" key="1">
    <citation type="submission" date="2016-10" db="EMBL/GenBank/DDBJ databases">
        <title>Genome sequence of the basidiomycete white-rot fungus Trametes pubescens.</title>
        <authorList>
            <person name="Makela M.R."/>
            <person name="Granchi Z."/>
            <person name="Peng M."/>
            <person name="De Vries R.P."/>
            <person name="Grigoriev I."/>
            <person name="Riley R."/>
            <person name="Hilden K."/>
        </authorList>
    </citation>
    <scope>NUCLEOTIDE SEQUENCE [LARGE SCALE GENOMIC DNA]</scope>
    <source>
        <strain evidence="8 9">FBCC735</strain>
    </source>
</reference>
<comment type="caution">
    <text evidence="8">The sequence shown here is derived from an EMBL/GenBank/DDBJ whole genome shotgun (WGS) entry which is preliminary data.</text>
</comment>
<organism evidence="8 9">
    <name type="scientific">Trametes pubescens</name>
    <name type="common">White-rot fungus</name>
    <dbReference type="NCBI Taxonomy" id="154538"/>
    <lineage>
        <taxon>Eukaryota</taxon>
        <taxon>Fungi</taxon>
        <taxon>Dikarya</taxon>
        <taxon>Basidiomycota</taxon>
        <taxon>Agaricomycotina</taxon>
        <taxon>Agaricomycetes</taxon>
        <taxon>Polyporales</taxon>
        <taxon>Polyporaceae</taxon>
        <taxon>Trametes</taxon>
    </lineage>
</organism>
<dbReference type="OrthoDB" id="2962993at2759"/>
<feature type="domain" description="Major facilitator superfamily (MFS) profile" evidence="7">
    <location>
        <begin position="42"/>
        <end position="523"/>
    </location>
</feature>
<evidence type="ECO:0000256" key="6">
    <source>
        <dbReference type="SAM" id="Phobius"/>
    </source>
</evidence>
<evidence type="ECO:0000256" key="3">
    <source>
        <dbReference type="ARBA" id="ARBA00022692"/>
    </source>
</evidence>
<evidence type="ECO:0000256" key="5">
    <source>
        <dbReference type="ARBA" id="ARBA00023136"/>
    </source>
</evidence>
<keyword evidence="4 6" id="KW-1133">Transmembrane helix</keyword>
<keyword evidence="3 6" id="KW-0812">Transmembrane</keyword>
<dbReference type="Proteomes" id="UP000184267">
    <property type="component" value="Unassembled WGS sequence"/>
</dbReference>
<dbReference type="InterPro" id="IPR011701">
    <property type="entry name" value="MFS"/>
</dbReference>
<dbReference type="Gene3D" id="1.20.1250.20">
    <property type="entry name" value="MFS general substrate transporter like domains"/>
    <property type="match status" value="2"/>
</dbReference>
<feature type="transmembrane region" description="Helical" evidence="6">
    <location>
        <begin position="168"/>
        <end position="189"/>
    </location>
</feature>